<feature type="domain" description="GH15-like" evidence="6">
    <location>
        <begin position="9"/>
        <end position="705"/>
    </location>
</feature>
<dbReference type="InParanoid" id="B3RJ51"/>
<dbReference type="STRING" id="10228.B3RJ51"/>
<evidence type="ECO:0000256" key="3">
    <source>
        <dbReference type="ARBA" id="ARBA00022600"/>
    </source>
</evidence>
<dbReference type="AlphaFoldDB" id="B3RJ51"/>
<dbReference type="GO" id="GO:0005516">
    <property type="term" value="F:calmodulin binding"/>
    <property type="evidence" value="ECO:0007669"/>
    <property type="project" value="UniProtKB-KW"/>
</dbReference>
<proteinExistence type="inferred from homology"/>
<dbReference type="OMA" id="CWIKQAH"/>
<comment type="pathway">
    <text evidence="1 5">Glycan biosynthesis; glycogen metabolism.</text>
</comment>
<gene>
    <name evidence="7" type="ORF">TRIADDRAFT_52572</name>
</gene>
<protein>
    <recommendedName>
        <fullName evidence="5">Phosphorylase b kinase regulatory subunit</fullName>
    </recommendedName>
</protein>
<dbReference type="GO" id="GO:0005886">
    <property type="term" value="C:plasma membrane"/>
    <property type="evidence" value="ECO:0007669"/>
    <property type="project" value="UniProtKB-SubCell"/>
</dbReference>
<accession>B3RJ51</accession>
<comment type="function">
    <text evidence="5">Phosphorylase b kinase catalyzes the phosphorylation of serine in certain substrates, including troponin I.</text>
</comment>
<reference evidence="7 8" key="1">
    <citation type="journal article" date="2008" name="Nature">
        <title>The Trichoplax genome and the nature of placozoans.</title>
        <authorList>
            <person name="Srivastava M."/>
            <person name="Begovic E."/>
            <person name="Chapman J."/>
            <person name="Putnam N.H."/>
            <person name="Hellsten U."/>
            <person name="Kawashima T."/>
            <person name="Kuo A."/>
            <person name="Mitros T."/>
            <person name="Salamov A."/>
            <person name="Carpenter M.L."/>
            <person name="Signorovitch A.Y."/>
            <person name="Moreno M.A."/>
            <person name="Kamm K."/>
            <person name="Grimwood J."/>
            <person name="Schmutz J."/>
            <person name="Shapiro H."/>
            <person name="Grigoriev I.V."/>
            <person name="Buss L.W."/>
            <person name="Schierwater B."/>
            <person name="Dellaporta S.L."/>
            <person name="Rokhsar D.S."/>
        </authorList>
    </citation>
    <scope>NUCLEOTIDE SEQUENCE [LARGE SCALE GENOMIC DNA]</scope>
    <source>
        <strain evidence="7 8">Grell-BS-1999</strain>
    </source>
</reference>
<dbReference type="eggNOG" id="KOG3635">
    <property type="taxonomic scope" value="Eukaryota"/>
</dbReference>
<dbReference type="PANTHER" id="PTHR10749:SF8">
    <property type="entry name" value="PHOSPHORYLASE B KINASE REGULATORY SUBUNIT BETA"/>
    <property type="match status" value="1"/>
</dbReference>
<dbReference type="Proteomes" id="UP000009022">
    <property type="component" value="Unassembled WGS sequence"/>
</dbReference>
<dbReference type="EMBL" id="DS985241">
    <property type="protein sequence ID" value="EDV29800.1"/>
    <property type="molecule type" value="Genomic_DNA"/>
</dbReference>
<name>B3RJ51_TRIAD</name>
<evidence type="ECO:0000313" key="7">
    <source>
        <dbReference type="EMBL" id="EDV29800.1"/>
    </source>
</evidence>
<evidence type="ECO:0000256" key="5">
    <source>
        <dbReference type="RuleBase" id="RU364123"/>
    </source>
</evidence>
<evidence type="ECO:0000256" key="2">
    <source>
        <dbReference type="ARBA" id="ARBA00007128"/>
    </source>
</evidence>
<dbReference type="OrthoDB" id="5971574at2759"/>
<dbReference type="PANTHER" id="PTHR10749">
    <property type="entry name" value="PHOSPHORYLASE B KINASE REGULATORY SUBUNIT"/>
    <property type="match status" value="1"/>
</dbReference>
<dbReference type="PhylomeDB" id="B3RJ51"/>
<evidence type="ECO:0000256" key="4">
    <source>
        <dbReference type="ARBA" id="ARBA00022860"/>
    </source>
</evidence>
<dbReference type="KEGG" id="tad:TRIADDRAFT_52572"/>
<dbReference type="InterPro" id="IPR011613">
    <property type="entry name" value="GH15-like"/>
</dbReference>
<dbReference type="InterPro" id="IPR008928">
    <property type="entry name" value="6-hairpin_glycosidase_sf"/>
</dbReference>
<keyword evidence="5" id="KW-0119">Carbohydrate metabolism</keyword>
<comment type="subcellular location">
    <subcellularLocation>
        <location evidence="5">Cell membrane</location>
        <topology evidence="5">Lipid-anchor</topology>
        <orientation evidence="5">Cytoplasmic side</orientation>
    </subcellularLocation>
</comment>
<dbReference type="CTD" id="6749481"/>
<comment type="similarity">
    <text evidence="2 5">Belongs to the phosphorylase b kinase regulatory chain family.</text>
</comment>
<dbReference type="HOGENOM" id="CLU_004177_0_1_1"/>
<dbReference type="GO" id="GO:0005964">
    <property type="term" value="C:phosphorylase kinase complex"/>
    <property type="evidence" value="ECO:0000318"/>
    <property type="project" value="GO_Central"/>
</dbReference>
<keyword evidence="5" id="KW-0449">Lipoprotein</keyword>
<keyword evidence="5" id="KW-1003">Cell membrane</keyword>
<organism evidence="7 8">
    <name type="scientific">Trichoplax adhaerens</name>
    <name type="common">Trichoplax reptans</name>
    <dbReference type="NCBI Taxonomy" id="10228"/>
    <lineage>
        <taxon>Eukaryota</taxon>
        <taxon>Metazoa</taxon>
        <taxon>Placozoa</taxon>
        <taxon>Uniplacotomia</taxon>
        <taxon>Trichoplacea</taxon>
        <taxon>Trichoplacidae</taxon>
        <taxon>Trichoplax</taxon>
    </lineage>
</organism>
<dbReference type="SUPFAM" id="SSF48208">
    <property type="entry name" value="Six-hairpin glycosidases"/>
    <property type="match status" value="1"/>
</dbReference>
<sequence length="904" mass="102396">MANMEALSKRLDTYYVAIKKLILKYQSPSIGLFPLDTNIKGPDSLCGHVRDNIYCAAAIWSLSLAYRKLDDDRGRTYELQQSAVKCMRGILFCYLRQTDRMEKFKRTQSWQDSLYSTYHIVTGDPIGDIAGQLEIDAVALYMLYLVQMIGSGLQVVYTSDEVDLIQNLVYYIERAYRTPDYGMHHTDNKKDANRELRASSIGMVLAALHAINGFNVFGPAGTSSSVIYVDPDAYHRNNTIFHTLLPRESSTRDTDAALLASVGYPAFAVTDEELQLKTKAVILNKLMGSYGLKRFVNDSYHVPVVDCIDDGYTLTQRSKNLECEWPIYLIFLSLDAIFNGDEEKSQKYRDRLKDLIYMSDGTEIVPEFYYVPKHYVHSERVNPKSQTKKICGSRYPGSLFLQGQSLYYIQQLLEYLSNLSGIVNEIVDELITVDDIDVIGRHSPSSLWRQYSSKGGGSFKRFEQLGYNKKLGLNGRPKRPMGPLGTSKVYRLHGIPIISYPLMLDQTDFYMSLDSSVFINNLKNGLKFIHDNWNMTGRPTVCVFLRDFNVRRSHFREIFDLIYTLKTGECNGVRIRLGKLQETDNLLKKMTILNILLKDHGPGHYFIDGNILDCVNSVYSTACSVLAWSAIRYGASLLNKVVDSLAPSITTMLVKGKQVTLGIFGHEEVVVSSPLTPAEIKLILYSKCVSYNVREAVLQQECVESLSPSMIRKLLIQLLSSEFHELPEVKSEKRWLYHRILVGAINRVPKNFYENVWNVLYKAPDGICVSGKVLPRSPTIKEMTCRGMGFALRVEEMLSGISKPQYRQIAVELLTVIATIAERNPELHFQEVINLNKIVMNAIELFIASNPNYEGLTLEEQEDHFFSSSPCDKNSTTTFLARAVVNQLLEGCITVTEQSPCSIT</sequence>
<dbReference type="RefSeq" id="XP_002109002.1">
    <property type="nucleotide sequence ID" value="XM_002108966.1"/>
</dbReference>
<dbReference type="GO" id="GO:0005977">
    <property type="term" value="P:glycogen metabolic process"/>
    <property type="evidence" value="ECO:0007669"/>
    <property type="project" value="UniProtKB-UniPathway"/>
</dbReference>
<keyword evidence="3 5" id="KW-0321">Glycogen metabolism</keyword>
<keyword evidence="8" id="KW-1185">Reference proteome</keyword>
<evidence type="ECO:0000259" key="6">
    <source>
        <dbReference type="Pfam" id="PF00723"/>
    </source>
</evidence>
<evidence type="ECO:0000256" key="1">
    <source>
        <dbReference type="ARBA" id="ARBA00005131"/>
    </source>
</evidence>
<dbReference type="Pfam" id="PF00723">
    <property type="entry name" value="Glyco_hydro_15"/>
    <property type="match status" value="1"/>
</dbReference>
<keyword evidence="5" id="KW-0636">Prenylation</keyword>
<evidence type="ECO:0000313" key="8">
    <source>
        <dbReference type="Proteomes" id="UP000009022"/>
    </source>
</evidence>
<dbReference type="GeneID" id="6749481"/>
<keyword evidence="5" id="KW-0472">Membrane</keyword>
<keyword evidence="4 5" id="KW-0112">Calmodulin-binding</keyword>
<dbReference type="InterPro" id="IPR008734">
    <property type="entry name" value="PHK_A/B_su"/>
</dbReference>
<dbReference type="UniPathway" id="UPA00163"/>